<dbReference type="RefSeq" id="XP_006681776.1">
    <property type="nucleotide sequence ID" value="XM_006681713.1"/>
</dbReference>
<dbReference type="AlphaFoldDB" id="F4PAX1"/>
<reference evidence="1 2" key="1">
    <citation type="submission" date="2009-12" db="EMBL/GenBank/DDBJ databases">
        <title>The draft genome of Batrachochytrium dendrobatidis.</title>
        <authorList>
            <consortium name="US DOE Joint Genome Institute (JGI-PGF)"/>
            <person name="Kuo A."/>
            <person name="Salamov A."/>
            <person name="Schmutz J."/>
            <person name="Lucas S."/>
            <person name="Pitluck S."/>
            <person name="Rosenblum E."/>
            <person name="Stajich J."/>
            <person name="Eisen M."/>
            <person name="Grigoriev I.V."/>
        </authorList>
    </citation>
    <scope>NUCLEOTIDE SEQUENCE [LARGE SCALE GENOMIC DNA]</scope>
    <source>
        <strain evidence="2">JAM81 / FGSC 10211</strain>
    </source>
</reference>
<dbReference type="InParanoid" id="F4PAX1"/>
<keyword evidence="2" id="KW-1185">Reference proteome</keyword>
<accession>F4PAX1</accession>
<sequence length="192" mass="20617">MPASGASMYPIILADNITVDADTRAVQVLVKPLNDGEYRIKLIGDGKEGLVSPSTGNSSSDNTPARPCLMDGDAIGGISGSFHVVNPLVLTAFPDRFGPVWSSADLTEGWFVGRILKIHGQAKAAAISSHINKLATGKPLNAMVNKFTFFNIVITGFASKHCIFIQKYPLFEVNLGYTVVFDRDDHTTSMAD</sequence>
<dbReference type="EMBL" id="GL882891">
    <property type="protein sequence ID" value="EGF77618.1"/>
    <property type="molecule type" value="Genomic_DNA"/>
</dbReference>
<organism evidence="1 2">
    <name type="scientific">Batrachochytrium dendrobatidis (strain JAM81 / FGSC 10211)</name>
    <name type="common">Frog chytrid fungus</name>
    <dbReference type="NCBI Taxonomy" id="684364"/>
    <lineage>
        <taxon>Eukaryota</taxon>
        <taxon>Fungi</taxon>
        <taxon>Fungi incertae sedis</taxon>
        <taxon>Chytridiomycota</taxon>
        <taxon>Chytridiomycota incertae sedis</taxon>
        <taxon>Chytridiomycetes</taxon>
        <taxon>Rhizophydiales</taxon>
        <taxon>Rhizophydiales incertae sedis</taxon>
        <taxon>Batrachochytrium</taxon>
    </lineage>
</organism>
<gene>
    <name evidence="1" type="ORF">BATDEDRAFT_91592</name>
</gene>
<evidence type="ECO:0000313" key="1">
    <source>
        <dbReference type="EMBL" id="EGF77618.1"/>
    </source>
</evidence>
<name>F4PAX1_BATDJ</name>
<dbReference type="Proteomes" id="UP000007241">
    <property type="component" value="Unassembled WGS sequence"/>
</dbReference>
<dbReference type="HOGENOM" id="CLU_1414918_0_0_1"/>
<dbReference type="GeneID" id="18244320"/>
<evidence type="ECO:0000313" key="2">
    <source>
        <dbReference type="Proteomes" id="UP000007241"/>
    </source>
</evidence>
<proteinExistence type="predicted"/>
<dbReference type="OrthoDB" id="2150508at2759"/>
<protein>
    <submittedName>
        <fullName evidence="1">Uncharacterized protein</fullName>
    </submittedName>
</protein>